<dbReference type="InParanoid" id="W2RZH3"/>
<gene>
    <name evidence="2" type="ORF">HMPREF1541_03677</name>
</gene>
<evidence type="ECO:0000313" key="3">
    <source>
        <dbReference type="Proteomes" id="UP000030752"/>
    </source>
</evidence>
<dbReference type="eggNOG" id="ENOG502T5JS">
    <property type="taxonomic scope" value="Eukaryota"/>
</dbReference>
<evidence type="ECO:0000313" key="2">
    <source>
        <dbReference type="EMBL" id="ETN41740.1"/>
    </source>
</evidence>
<protein>
    <submittedName>
        <fullName evidence="2">Uncharacterized protein</fullName>
    </submittedName>
</protein>
<organism evidence="2 3">
    <name type="scientific">Cyphellophora europaea (strain CBS 101466)</name>
    <name type="common">Phialophora europaea</name>
    <dbReference type="NCBI Taxonomy" id="1220924"/>
    <lineage>
        <taxon>Eukaryota</taxon>
        <taxon>Fungi</taxon>
        <taxon>Dikarya</taxon>
        <taxon>Ascomycota</taxon>
        <taxon>Pezizomycotina</taxon>
        <taxon>Eurotiomycetes</taxon>
        <taxon>Chaetothyriomycetidae</taxon>
        <taxon>Chaetothyriales</taxon>
        <taxon>Cyphellophoraceae</taxon>
        <taxon>Cyphellophora</taxon>
    </lineage>
</organism>
<sequence length="412" mass="45936">MSWTGVHEQQIDQPSQAFDGVCTSDGRSILHQEDEVHLPTSTINPSLLDMRSAGLAGKSQQRYDTMNHSKKRSLKRLRISDQDERTRSTGVTEFQYVGGLQRTPTKAPTTAVRSLYTAIESEDWQSRLKSMATSCAGSNQMNMRPVSMALDAVVKTLHGLETVQEYIALMRRLVLLRLAHHYLTFYNLLKDDHCERRAHRERTGGKLEVRVLDSMIVAAFPKVGTPPNVAGQPLDDWRARTQKERKSISNQLRVAKHWKAAVDSLGMGGIALFPAKGEVNSAFDDEVKKCKPILASICVPLVPPFPPLSFLSECLFDIGQAFKATMKRIMTLSNLISTLCNMCAKVEGENGDLTRCQPHMFKRLQDADHQELNQYAGSGVFNSCGQHLTLYQWGTIGRVPGRFLAGTSFNIA</sequence>
<accession>W2RZH3</accession>
<dbReference type="EMBL" id="KB822719">
    <property type="protein sequence ID" value="ETN41740.1"/>
    <property type="molecule type" value="Genomic_DNA"/>
</dbReference>
<dbReference type="RefSeq" id="XP_008716249.1">
    <property type="nucleotide sequence ID" value="XM_008718027.1"/>
</dbReference>
<proteinExistence type="predicted"/>
<evidence type="ECO:0000256" key="1">
    <source>
        <dbReference type="SAM" id="MobiDB-lite"/>
    </source>
</evidence>
<dbReference type="AlphaFoldDB" id="W2RZH3"/>
<dbReference type="VEuPathDB" id="FungiDB:HMPREF1541_03677"/>
<reference evidence="2 3" key="1">
    <citation type="submission" date="2013-03" db="EMBL/GenBank/DDBJ databases">
        <title>The Genome Sequence of Phialophora europaea CBS 101466.</title>
        <authorList>
            <consortium name="The Broad Institute Genomics Platform"/>
            <person name="Cuomo C."/>
            <person name="de Hoog S."/>
            <person name="Gorbushina A."/>
            <person name="Walker B."/>
            <person name="Young S.K."/>
            <person name="Zeng Q."/>
            <person name="Gargeya S."/>
            <person name="Fitzgerald M."/>
            <person name="Haas B."/>
            <person name="Abouelleil A."/>
            <person name="Allen A.W."/>
            <person name="Alvarado L."/>
            <person name="Arachchi H.M."/>
            <person name="Berlin A.M."/>
            <person name="Chapman S.B."/>
            <person name="Gainer-Dewar J."/>
            <person name="Goldberg J."/>
            <person name="Griggs A."/>
            <person name="Gujja S."/>
            <person name="Hansen M."/>
            <person name="Howarth C."/>
            <person name="Imamovic A."/>
            <person name="Ireland A."/>
            <person name="Larimer J."/>
            <person name="McCowan C."/>
            <person name="Murphy C."/>
            <person name="Pearson M."/>
            <person name="Poon T.W."/>
            <person name="Priest M."/>
            <person name="Roberts A."/>
            <person name="Saif S."/>
            <person name="Shea T."/>
            <person name="Sisk P."/>
            <person name="Sykes S."/>
            <person name="Wortman J."/>
            <person name="Nusbaum C."/>
            <person name="Birren B."/>
        </authorList>
    </citation>
    <scope>NUCLEOTIDE SEQUENCE [LARGE SCALE GENOMIC DNA]</scope>
    <source>
        <strain evidence="2 3">CBS 101466</strain>
    </source>
</reference>
<feature type="region of interest" description="Disordered" evidence="1">
    <location>
        <begin position="1"/>
        <end position="23"/>
    </location>
</feature>
<dbReference type="STRING" id="1220924.W2RZH3"/>
<dbReference type="HOGENOM" id="CLU_667340_0_0_1"/>
<keyword evidence="3" id="KW-1185">Reference proteome</keyword>
<name>W2RZH3_CYPE1</name>
<dbReference type="GeneID" id="19971016"/>
<dbReference type="Proteomes" id="UP000030752">
    <property type="component" value="Unassembled WGS sequence"/>
</dbReference>